<feature type="compositionally biased region" description="Low complexity" evidence="3">
    <location>
        <begin position="131"/>
        <end position="140"/>
    </location>
</feature>
<dbReference type="Pfam" id="PF01535">
    <property type="entry name" value="PPR"/>
    <property type="match status" value="1"/>
</dbReference>
<dbReference type="Gene3D" id="1.25.40.10">
    <property type="entry name" value="Tetratricopeptide repeat domain"/>
    <property type="match status" value="2"/>
</dbReference>
<accession>A0ABP0SKY1</accession>
<evidence type="ECO:0000256" key="2">
    <source>
        <dbReference type="PROSITE-ProRule" id="PRU00708"/>
    </source>
</evidence>
<dbReference type="PROSITE" id="PS51375">
    <property type="entry name" value="PPR"/>
    <property type="match status" value="3"/>
</dbReference>
<evidence type="ECO:0000256" key="3">
    <source>
        <dbReference type="SAM" id="MobiDB-lite"/>
    </source>
</evidence>
<feature type="repeat" description="PPR" evidence="2">
    <location>
        <begin position="239"/>
        <end position="273"/>
    </location>
</feature>
<name>A0ABP0SKY1_9DINO</name>
<dbReference type="InterPro" id="IPR011990">
    <property type="entry name" value="TPR-like_helical_dom_sf"/>
</dbReference>
<dbReference type="Pfam" id="PF13812">
    <property type="entry name" value="PPR_3"/>
    <property type="match status" value="1"/>
</dbReference>
<dbReference type="Pfam" id="PF13041">
    <property type="entry name" value="PPR_2"/>
    <property type="match status" value="1"/>
</dbReference>
<protein>
    <recommendedName>
        <fullName evidence="6">Pentatricopeptide repeat-containing protein</fullName>
    </recommendedName>
</protein>
<feature type="repeat" description="PPR" evidence="2">
    <location>
        <begin position="204"/>
        <end position="238"/>
    </location>
</feature>
<keyword evidence="5" id="KW-1185">Reference proteome</keyword>
<dbReference type="Proteomes" id="UP001642484">
    <property type="component" value="Unassembled WGS sequence"/>
</dbReference>
<dbReference type="PANTHER" id="PTHR47447:SF17">
    <property type="entry name" value="OS12G0638900 PROTEIN"/>
    <property type="match status" value="1"/>
</dbReference>
<evidence type="ECO:0000313" key="5">
    <source>
        <dbReference type="Proteomes" id="UP001642484"/>
    </source>
</evidence>
<evidence type="ECO:0008006" key="6">
    <source>
        <dbReference type="Google" id="ProtNLM"/>
    </source>
</evidence>
<evidence type="ECO:0000313" key="4">
    <source>
        <dbReference type="EMBL" id="CAK9113052.1"/>
    </source>
</evidence>
<gene>
    <name evidence="4" type="ORF">CCMP2556_LOCUS52352</name>
</gene>
<dbReference type="EMBL" id="CAXAMN010027805">
    <property type="protein sequence ID" value="CAK9113052.1"/>
    <property type="molecule type" value="Genomic_DNA"/>
</dbReference>
<keyword evidence="1" id="KW-0677">Repeat</keyword>
<feature type="repeat" description="PPR" evidence="2">
    <location>
        <begin position="389"/>
        <end position="423"/>
    </location>
</feature>
<sequence>MTANMEVTILRFSRHNEAWRTQVLCSPVAKSAQSRGVDIEPTWANGAKIMVGGMKVADFIRLRLELKPWHVILLKEDVEDLLGWLQENLPCRQRPRAQEVALEEDIPIYTVERTFIHTGVHTPMVGIAPRSSSALTSSTSGHANPRRWRPSLPSGSATVGSQGLGAHKTLEDHADDMKQLQRKRDIHGVLQVFSKIKAECLVPDVYCYNIVINTFGKLQQLDDAERWFHDMESSGVPADEKTFCVLMDAYGIAKDTERAEWCMHEMHGRGMTPTLSHFNVLISAFATRAAQKYQGDTQKWCEQAEQCFDNLTRSGLQPSEHTFGALIDMYAQMGEPLKAEEKLRLKIEEGLKLSDKDCSMMMNAYANASDLPGALRWHKKVKELSTALHARDFTPLLKACAKAKRPDLACDIFRQVVESRVKPDHFQIVTLIGATGKNTALKLCNELGVNTEQAKREFDAIGDEHNFSPTQLNRKLWKLELET</sequence>
<comment type="caution">
    <text evidence="4">The sequence shown here is derived from an EMBL/GenBank/DDBJ whole genome shotgun (WGS) entry which is preliminary data.</text>
</comment>
<dbReference type="PANTHER" id="PTHR47447">
    <property type="entry name" value="OS03G0856100 PROTEIN"/>
    <property type="match status" value="1"/>
</dbReference>
<dbReference type="InterPro" id="IPR002885">
    <property type="entry name" value="PPR_rpt"/>
</dbReference>
<organism evidence="4 5">
    <name type="scientific">Durusdinium trenchii</name>
    <dbReference type="NCBI Taxonomy" id="1381693"/>
    <lineage>
        <taxon>Eukaryota</taxon>
        <taxon>Sar</taxon>
        <taxon>Alveolata</taxon>
        <taxon>Dinophyceae</taxon>
        <taxon>Suessiales</taxon>
        <taxon>Symbiodiniaceae</taxon>
        <taxon>Durusdinium</taxon>
    </lineage>
</organism>
<evidence type="ECO:0000256" key="1">
    <source>
        <dbReference type="ARBA" id="ARBA00022737"/>
    </source>
</evidence>
<reference evidence="4 5" key="1">
    <citation type="submission" date="2024-02" db="EMBL/GenBank/DDBJ databases">
        <authorList>
            <person name="Chen Y."/>
            <person name="Shah S."/>
            <person name="Dougan E. K."/>
            <person name="Thang M."/>
            <person name="Chan C."/>
        </authorList>
    </citation>
    <scope>NUCLEOTIDE SEQUENCE [LARGE SCALE GENOMIC DNA]</scope>
</reference>
<proteinExistence type="predicted"/>
<dbReference type="NCBIfam" id="TIGR00756">
    <property type="entry name" value="PPR"/>
    <property type="match status" value="3"/>
</dbReference>
<feature type="region of interest" description="Disordered" evidence="3">
    <location>
        <begin position="131"/>
        <end position="163"/>
    </location>
</feature>